<organism evidence="1 2">
    <name type="scientific">Nasonia vitripennis</name>
    <name type="common">Parasitic wasp</name>
    <dbReference type="NCBI Taxonomy" id="7425"/>
    <lineage>
        <taxon>Eukaryota</taxon>
        <taxon>Metazoa</taxon>
        <taxon>Ecdysozoa</taxon>
        <taxon>Arthropoda</taxon>
        <taxon>Hexapoda</taxon>
        <taxon>Insecta</taxon>
        <taxon>Pterygota</taxon>
        <taxon>Neoptera</taxon>
        <taxon>Endopterygota</taxon>
        <taxon>Hymenoptera</taxon>
        <taxon>Apocrita</taxon>
        <taxon>Proctotrupomorpha</taxon>
        <taxon>Chalcidoidea</taxon>
        <taxon>Pteromalidae</taxon>
        <taxon>Pteromalinae</taxon>
        <taxon>Nasonia</taxon>
    </lineage>
</organism>
<protein>
    <submittedName>
        <fullName evidence="1">Uncharacterized protein</fullName>
    </submittedName>
</protein>
<keyword evidence="2" id="KW-1185">Reference proteome</keyword>
<evidence type="ECO:0000313" key="1">
    <source>
        <dbReference type="EnsemblMetazoa" id="XP_003426498"/>
    </source>
</evidence>
<evidence type="ECO:0000313" key="2">
    <source>
        <dbReference type="Proteomes" id="UP000002358"/>
    </source>
</evidence>
<proteinExistence type="predicted"/>
<dbReference type="OMA" id="CKLIEQP"/>
<dbReference type="KEGG" id="nvi:100678291"/>
<dbReference type="InParanoid" id="A0A7M7LNP6"/>
<sequence>MHATDAKILNNIVNSTTVPAKNDLLNEWQSEGKDVEDFPATRSVVIDGLSKRITQILSYKVSQEAYQRYSVRLHVIETLRDWSKLKGDVGKALVFQDSEKSHAFLVHLLKKYMKPKHLSMCSDMEHLIQVGEVLFNAIERSRSSMNCFVKVIERIISLEQTEKSEQFLMRVIDSSDDLRLELSLVEKIFASLKVQFIEKPLADCFVACCMDKHKKELQLSSMSMFFKKVIDSPLLFSIMANSLRELFVETKFAKAAQDFIKKVLEKIQSQCDEYRKDILELYPASLQHCVLLLRIKPIDHTTKSQSRAVQSLQDIFFKDYNDALMLVSHFPDWLPQYLDFSRDLDEVIEKSDAC</sequence>
<gene>
    <name evidence="1" type="primary">100678291</name>
</gene>
<accession>A0A7M7LNP6</accession>
<dbReference type="OrthoDB" id="7449785at2759"/>
<dbReference type="EnsemblMetazoa" id="XM_003426450">
    <property type="protein sequence ID" value="XP_003426498"/>
    <property type="gene ID" value="LOC100678291"/>
</dbReference>
<reference evidence="1" key="1">
    <citation type="submission" date="2021-01" db="UniProtKB">
        <authorList>
            <consortium name="EnsemblMetazoa"/>
        </authorList>
    </citation>
    <scope>IDENTIFICATION</scope>
</reference>
<name>A0A7M7LNP6_NASVI</name>
<dbReference type="AlphaFoldDB" id="A0A7M7LNP6"/>
<dbReference type="Proteomes" id="UP000002358">
    <property type="component" value="Chromosome 5"/>
</dbReference>